<keyword evidence="8" id="KW-0464">Manganese</keyword>
<keyword evidence="2 8" id="KW-0808">Transferase</keyword>
<keyword evidence="6 8" id="KW-0067">ATP-binding</keyword>
<comment type="catalytic activity">
    <reaction evidence="8">
        <text>L-seryl-[protein] + UTP = O-(5'-uridylyl)-L-seryl-[protein] + diphosphate</text>
        <dbReference type="Rhea" id="RHEA:64604"/>
        <dbReference type="Rhea" id="RHEA-COMP:9863"/>
        <dbReference type="Rhea" id="RHEA-COMP:16635"/>
        <dbReference type="ChEBI" id="CHEBI:29999"/>
        <dbReference type="ChEBI" id="CHEBI:33019"/>
        <dbReference type="ChEBI" id="CHEBI:46398"/>
        <dbReference type="ChEBI" id="CHEBI:156051"/>
    </reaction>
</comment>
<evidence type="ECO:0000313" key="9">
    <source>
        <dbReference type="EMBL" id="KWX79049.1"/>
    </source>
</evidence>
<evidence type="ECO:0000256" key="5">
    <source>
        <dbReference type="ARBA" id="ARBA00022741"/>
    </source>
</evidence>
<dbReference type="HAMAP" id="MF_00692">
    <property type="entry name" value="SelO"/>
    <property type="match status" value="1"/>
</dbReference>
<sequence length="486" mass="54228">MTVDTGWNFDNSYARLPEALFTRIKPTPVRLPKLIIFNDPLAASLGLKSPALRGDNGTAVFAGNEVPEGAEPLAQAYAGHQFGHFTMLGDGRAVLIGEQITPQEMRVDIQLKGAGRTPYSRRGDGRAALGPMLREYMISEAMHGLGIPTTRSLAVAATGESVIRETEQPGAVLTRVAASHLRVGTFQYAAARGVTGDLKALADYTLQRHYPETEGTANRYLSLLHEVIKRQAALIAKWQLTGFVHGVMNTDNMALSGETIDYGPCAFLDTYNLDTVFSSIDREGRYAYGNQPNIAAWNLARFAETLLPLLHDDESQAVQLAEEAISDFTELYYQNWLWGMRAKLGIFNEEQQDESLIEELLGMMQKHRADYTNTFRALTLGKTEDMALFGTEEFAGWKKLWEARLDRQKESQDASRQLMRSSNPALIPRNHRVEEALEAAVEREDYSVMERFLEVLSNPYAYSPEQEEYSTLPESCSGPYRTFCGT</sequence>
<feature type="binding site" evidence="8">
    <location>
        <position position="89"/>
    </location>
    <ligand>
        <name>ATP</name>
        <dbReference type="ChEBI" id="CHEBI:30616"/>
    </ligand>
</feature>
<comment type="similarity">
    <text evidence="1 8">Belongs to the SELO family.</text>
</comment>
<comment type="catalytic activity">
    <reaction evidence="8">
        <text>L-histidyl-[protein] + UTP = N(tele)-(5'-uridylyl)-L-histidyl-[protein] + diphosphate</text>
        <dbReference type="Rhea" id="RHEA:83891"/>
        <dbReference type="Rhea" id="RHEA-COMP:9745"/>
        <dbReference type="Rhea" id="RHEA-COMP:20239"/>
        <dbReference type="ChEBI" id="CHEBI:29979"/>
        <dbReference type="ChEBI" id="CHEBI:33019"/>
        <dbReference type="ChEBI" id="CHEBI:46398"/>
        <dbReference type="ChEBI" id="CHEBI:233474"/>
    </reaction>
</comment>
<dbReference type="Proteomes" id="UP000070252">
    <property type="component" value="Unassembled WGS sequence"/>
</dbReference>
<dbReference type="EMBL" id="LIPY01000090">
    <property type="protein sequence ID" value="KWX79049.1"/>
    <property type="molecule type" value="Genomic_DNA"/>
</dbReference>
<feature type="binding site" evidence="8">
    <location>
        <position position="252"/>
    </location>
    <ligand>
        <name>Mg(2+)</name>
        <dbReference type="ChEBI" id="CHEBI:18420"/>
    </ligand>
</feature>
<keyword evidence="5 8" id="KW-0547">Nucleotide-binding</keyword>
<dbReference type="GO" id="GO:0030145">
    <property type="term" value="F:manganese ion binding"/>
    <property type="evidence" value="ECO:0007669"/>
    <property type="project" value="UniProtKB-UniRule"/>
</dbReference>
<dbReference type="Proteomes" id="UP000182783">
    <property type="component" value="Unassembled WGS sequence"/>
</dbReference>
<feature type="binding site" evidence="8">
    <location>
        <position position="112"/>
    </location>
    <ligand>
        <name>ATP</name>
        <dbReference type="ChEBI" id="CHEBI:30616"/>
    </ligand>
</feature>
<reference evidence="9 11" key="1">
    <citation type="submission" date="2015-08" db="EMBL/GenBank/DDBJ databases">
        <title>Genome of Paenibacillus jilunlii.</title>
        <authorList>
            <person name="Sant'Anna F.H."/>
            <person name="Ambrosini A."/>
            <person name="Souza R."/>
            <person name="Bach E."/>
            <person name="Fernandes G."/>
            <person name="Balsanelli E."/>
            <person name="Baura V.A."/>
            <person name="Pedrosa F.O."/>
            <person name="Souza E.M."/>
            <person name="Passaglia L."/>
        </authorList>
    </citation>
    <scope>NUCLEOTIDE SEQUENCE [LARGE SCALE GENOMIC DNA]</scope>
    <source>
        <strain evidence="9 11">DSM 23019</strain>
    </source>
</reference>
<feature type="binding site" evidence="8">
    <location>
        <position position="175"/>
    </location>
    <ligand>
        <name>ATP</name>
        <dbReference type="ChEBI" id="CHEBI:30616"/>
    </ligand>
</feature>
<feature type="binding site" evidence="8">
    <location>
        <position position="125"/>
    </location>
    <ligand>
        <name>ATP</name>
        <dbReference type="ChEBI" id="CHEBI:30616"/>
    </ligand>
</feature>
<feature type="binding site" evidence="8">
    <location>
        <position position="261"/>
    </location>
    <ligand>
        <name>ATP</name>
        <dbReference type="ChEBI" id="CHEBI:30616"/>
    </ligand>
</feature>
<feature type="active site" description="Proton acceptor" evidence="8">
    <location>
        <position position="251"/>
    </location>
</feature>
<proteinExistence type="inferred from homology"/>
<keyword evidence="11" id="KW-1185">Reference proteome</keyword>
<gene>
    <name evidence="8" type="primary">ydiU</name>
    <name evidence="8" type="synonym">selO</name>
    <name evidence="9" type="ORF">AML91_03810</name>
    <name evidence="10" type="ORF">SAMN05216191_106184</name>
</gene>
<feature type="binding site" evidence="8">
    <location>
        <position position="124"/>
    </location>
    <ligand>
        <name>ATP</name>
        <dbReference type="ChEBI" id="CHEBI:30616"/>
    </ligand>
</feature>
<dbReference type="InterPro" id="IPR003846">
    <property type="entry name" value="SelO"/>
</dbReference>
<comment type="cofactor">
    <cofactor evidence="8">
        <name>Mg(2+)</name>
        <dbReference type="ChEBI" id="CHEBI:18420"/>
    </cofactor>
    <cofactor evidence="8">
        <name>Mn(2+)</name>
        <dbReference type="ChEBI" id="CHEBI:29035"/>
    </cofactor>
</comment>
<feature type="binding site" evidence="8">
    <location>
        <position position="92"/>
    </location>
    <ligand>
        <name>ATP</name>
        <dbReference type="ChEBI" id="CHEBI:30616"/>
    </ligand>
</feature>
<dbReference type="GO" id="GO:0005524">
    <property type="term" value="F:ATP binding"/>
    <property type="evidence" value="ECO:0007669"/>
    <property type="project" value="UniProtKB-UniRule"/>
</dbReference>
<evidence type="ECO:0000256" key="7">
    <source>
        <dbReference type="ARBA" id="ARBA00022842"/>
    </source>
</evidence>
<dbReference type="OrthoDB" id="9773505at2"/>
<dbReference type="NCBIfam" id="NF000658">
    <property type="entry name" value="PRK00029.1"/>
    <property type="match status" value="1"/>
</dbReference>
<dbReference type="EC" id="2.7.7.108" evidence="8"/>
<dbReference type="EMBL" id="FNGM01000006">
    <property type="protein sequence ID" value="SDL85721.1"/>
    <property type="molecule type" value="Genomic_DNA"/>
</dbReference>
<evidence type="ECO:0000256" key="1">
    <source>
        <dbReference type="ARBA" id="ARBA00009747"/>
    </source>
</evidence>
<evidence type="ECO:0000256" key="8">
    <source>
        <dbReference type="HAMAP-Rule" id="MF_00692"/>
    </source>
</evidence>
<evidence type="ECO:0000313" key="11">
    <source>
        <dbReference type="Proteomes" id="UP000070252"/>
    </source>
</evidence>
<keyword evidence="4 8" id="KW-0479">Metal-binding</keyword>
<reference evidence="10 12" key="2">
    <citation type="submission" date="2016-10" db="EMBL/GenBank/DDBJ databases">
        <authorList>
            <person name="de Groot N.N."/>
        </authorList>
    </citation>
    <scope>NUCLEOTIDE SEQUENCE [LARGE SCALE GENOMIC DNA]</scope>
    <source>
        <strain evidence="10 12">CGMCC 1.10239</strain>
    </source>
</reference>
<feature type="binding site" evidence="8">
    <location>
        <position position="261"/>
    </location>
    <ligand>
        <name>Mg(2+)</name>
        <dbReference type="ChEBI" id="CHEBI:18420"/>
    </ligand>
</feature>
<dbReference type="RefSeq" id="WP_062520264.1">
    <property type="nucleotide sequence ID" value="NZ_CP048429.1"/>
</dbReference>
<feature type="binding site" evidence="8">
    <location>
        <position position="91"/>
    </location>
    <ligand>
        <name>ATP</name>
        <dbReference type="ChEBI" id="CHEBI:30616"/>
    </ligand>
</feature>
<comment type="catalytic activity">
    <reaction evidence="8">
        <text>L-threonyl-[protein] + ATP = 3-O-(5'-adenylyl)-L-threonyl-[protein] + diphosphate</text>
        <dbReference type="Rhea" id="RHEA:54292"/>
        <dbReference type="Rhea" id="RHEA-COMP:11060"/>
        <dbReference type="Rhea" id="RHEA-COMP:13847"/>
        <dbReference type="ChEBI" id="CHEBI:30013"/>
        <dbReference type="ChEBI" id="CHEBI:30616"/>
        <dbReference type="ChEBI" id="CHEBI:33019"/>
        <dbReference type="ChEBI" id="CHEBI:138113"/>
        <dbReference type="EC" id="2.7.7.108"/>
    </reaction>
</comment>
<comment type="function">
    <text evidence="8">Nucleotidyltransferase involved in the post-translational modification of proteins. It can catalyze the addition of adenosine monophosphate (AMP) or uridine monophosphate (UMP) to a protein, resulting in modifications known as AMPylation and UMPylation.</text>
</comment>
<dbReference type="PANTHER" id="PTHR32057:SF14">
    <property type="entry name" value="PROTEIN ADENYLYLTRANSFERASE SELO, MITOCHONDRIAL"/>
    <property type="match status" value="1"/>
</dbReference>
<evidence type="ECO:0000256" key="6">
    <source>
        <dbReference type="ARBA" id="ARBA00022840"/>
    </source>
</evidence>
<accession>A0A1G9NH79</accession>
<dbReference type="GO" id="GO:0000287">
    <property type="term" value="F:magnesium ion binding"/>
    <property type="evidence" value="ECO:0007669"/>
    <property type="project" value="UniProtKB-UniRule"/>
</dbReference>
<evidence type="ECO:0000313" key="10">
    <source>
        <dbReference type="EMBL" id="SDL85721.1"/>
    </source>
</evidence>
<name>A0A1G9NH79_9BACL</name>
<dbReference type="EC" id="2.7.7.-" evidence="8"/>
<evidence type="ECO:0000313" key="12">
    <source>
        <dbReference type="Proteomes" id="UP000182783"/>
    </source>
</evidence>
<comment type="catalytic activity">
    <reaction evidence="8">
        <text>L-tyrosyl-[protein] + ATP = O-(5'-adenylyl)-L-tyrosyl-[protein] + diphosphate</text>
        <dbReference type="Rhea" id="RHEA:54288"/>
        <dbReference type="Rhea" id="RHEA-COMP:10136"/>
        <dbReference type="Rhea" id="RHEA-COMP:13846"/>
        <dbReference type="ChEBI" id="CHEBI:30616"/>
        <dbReference type="ChEBI" id="CHEBI:33019"/>
        <dbReference type="ChEBI" id="CHEBI:46858"/>
        <dbReference type="ChEBI" id="CHEBI:83624"/>
        <dbReference type="EC" id="2.7.7.108"/>
    </reaction>
</comment>
<organism evidence="10 12">
    <name type="scientific">Paenibacillus jilunlii</name>
    <dbReference type="NCBI Taxonomy" id="682956"/>
    <lineage>
        <taxon>Bacteria</taxon>
        <taxon>Bacillati</taxon>
        <taxon>Bacillota</taxon>
        <taxon>Bacilli</taxon>
        <taxon>Bacillales</taxon>
        <taxon>Paenibacillaceae</taxon>
        <taxon>Paenibacillus</taxon>
    </lineage>
</organism>
<feature type="binding site" evidence="8">
    <location>
        <position position="182"/>
    </location>
    <ligand>
        <name>ATP</name>
        <dbReference type="ChEBI" id="CHEBI:30616"/>
    </ligand>
</feature>
<protein>
    <recommendedName>
        <fullName evidence="8">Protein nucleotidyltransferase YdiU</fullName>
        <ecNumber evidence="8">2.7.7.-</ecNumber>
    </recommendedName>
    <alternativeName>
        <fullName evidence="8">Protein adenylyltransferase YdiU</fullName>
        <ecNumber evidence="8">2.7.7.108</ecNumber>
    </alternativeName>
    <alternativeName>
        <fullName evidence="8">Protein uridylyltransferase YdiU</fullName>
        <ecNumber evidence="8">2.7.7.-</ecNumber>
    </alternativeName>
</protein>
<evidence type="ECO:0000256" key="2">
    <source>
        <dbReference type="ARBA" id="ARBA00022679"/>
    </source>
</evidence>
<dbReference type="GO" id="GO:0070733">
    <property type="term" value="F:AMPylase activity"/>
    <property type="evidence" value="ECO:0007669"/>
    <property type="project" value="UniProtKB-EC"/>
</dbReference>
<keyword evidence="3 8" id="KW-0548">Nucleotidyltransferase</keyword>
<dbReference type="PANTHER" id="PTHR32057">
    <property type="entry name" value="PROTEIN ADENYLYLTRANSFERASE SELO, MITOCHONDRIAL"/>
    <property type="match status" value="1"/>
</dbReference>
<dbReference type="Pfam" id="PF02696">
    <property type="entry name" value="SelO"/>
    <property type="match status" value="1"/>
</dbReference>
<evidence type="ECO:0000256" key="3">
    <source>
        <dbReference type="ARBA" id="ARBA00022695"/>
    </source>
</evidence>
<evidence type="ECO:0000256" key="4">
    <source>
        <dbReference type="ARBA" id="ARBA00022723"/>
    </source>
</evidence>
<comment type="catalytic activity">
    <reaction evidence="8">
        <text>L-tyrosyl-[protein] + UTP = O-(5'-uridylyl)-L-tyrosyl-[protein] + diphosphate</text>
        <dbReference type="Rhea" id="RHEA:83887"/>
        <dbReference type="Rhea" id="RHEA-COMP:10136"/>
        <dbReference type="Rhea" id="RHEA-COMP:20238"/>
        <dbReference type="ChEBI" id="CHEBI:33019"/>
        <dbReference type="ChEBI" id="CHEBI:46398"/>
        <dbReference type="ChEBI" id="CHEBI:46858"/>
        <dbReference type="ChEBI" id="CHEBI:90602"/>
    </reaction>
</comment>
<dbReference type="AlphaFoldDB" id="A0A1G9NH79"/>
<comment type="catalytic activity">
    <reaction evidence="8">
        <text>L-seryl-[protein] + ATP = 3-O-(5'-adenylyl)-L-seryl-[protein] + diphosphate</text>
        <dbReference type="Rhea" id="RHEA:58120"/>
        <dbReference type="Rhea" id="RHEA-COMP:9863"/>
        <dbReference type="Rhea" id="RHEA-COMP:15073"/>
        <dbReference type="ChEBI" id="CHEBI:29999"/>
        <dbReference type="ChEBI" id="CHEBI:30616"/>
        <dbReference type="ChEBI" id="CHEBI:33019"/>
        <dbReference type="ChEBI" id="CHEBI:142516"/>
        <dbReference type="EC" id="2.7.7.108"/>
    </reaction>
</comment>
<keyword evidence="7 8" id="KW-0460">Magnesium</keyword>